<keyword evidence="3" id="KW-1185">Reference proteome</keyword>
<reference evidence="2 3" key="1">
    <citation type="submission" date="2015-10" db="EMBL/GenBank/DDBJ databases">
        <title>Draft genome sequence of Novosphingobium fuchskuhlense DSM 25065 isolated from a surface water sample of the southwest basin of Lake Grosse Fuchskuhle.</title>
        <authorList>
            <person name="Ruckert C."/>
            <person name="Winkler A."/>
            <person name="Glaeser J."/>
            <person name="Grossart H.-P."/>
            <person name="Kalinowski J."/>
            <person name="Glaeser S."/>
        </authorList>
    </citation>
    <scope>NUCLEOTIDE SEQUENCE [LARGE SCALE GENOMIC DNA]</scope>
    <source>
        <strain evidence="2 3">FNE08-7</strain>
    </source>
</reference>
<accession>A0A117UZG5</accession>
<organism evidence="2 3">
    <name type="scientific">Novosphingobium fuchskuhlense</name>
    <dbReference type="NCBI Taxonomy" id="1117702"/>
    <lineage>
        <taxon>Bacteria</taxon>
        <taxon>Pseudomonadati</taxon>
        <taxon>Pseudomonadota</taxon>
        <taxon>Alphaproteobacteria</taxon>
        <taxon>Sphingomonadales</taxon>
        <taxon>Sphingomonadaceae</taxon>
        <taxon>Novosphingobium</taxon>
    </lineage>
</organism>
<dbReference type="Proteomes" id="UP000058012">
    <property type="component" value="Unassembled WGS sequence"/>
</dbReference>
<dbReference type="PANTHER" id="PTHR36973">
    <property type="entry name" value="SLL1456 PROTEIN-RELATED"/>
    <property type="match status" value="1"/>
</dbReference>
<dbReference type="NCBIfam" id="TIGR01444">
    <property type="entry name" value="fkbM_fam"/>
    <property type="match status" value="1"/>
</dbReference>
<dbReference type="Gene3D" id="3.40.50.150">
    <property type="entry name" value="Vaccinia Virus protein VP39"/>
    <property type="match status" value="1"/>
</dbReference>
<evidence type="ECO:0000259" key="1">
    <source>
        <dbReference type="Pfam" id="PF05050"/>
    </source>
</evidence>
<proteinExistence type="predicted"/>
<dbReference type="AlphaFoldDB" id="A0A117UZG5"/>
<dbReference type="SUPFAM" id="SSF53335">
    <property type="entry name" value="S-adenosyl-L-methionine-dependent methyltransferases"/>
    <property type="match status" value="1"/>
</dbReference>
<feature type="domain" description="Methyltransferase FkbM" evidence="1">
    <location>
        <begin position="32"/>
        <end position="200"/>
    </location>
</feature>
<evidence type="ECO:0000313" key="3">
    <source>
        <dbReference type="Proteomes" id="UP000058012"/>
    </source>
</evidence>
<dbReference type="STRING" id="1117702.AQZ52_01605"/>
<name>A0A117UZG5_9SPHN</name>
<dbReference type="PANTHER" id="PTHR36973:SF4">
    <property type="entry name" value="NODULATION PROTEIN"/>
    <property type="match status" value="1"/>
</dbReference>
<dbReference type="InterPro" id="IPR053188">
    <property type="entry name" value="FkbM_Methyltransferase"/>
</dbReference>
<dbReference type="InterPro" id="IPR029063">
    <property type="entry name" value="SAM-dependent_MTases_sf"/>
</dbReference>
<comment type="caution">
    <text evidence="2">The sequence shown here is derived from an EMBL/GenBank/DDBJ whole genome shotgun (WGS) entry which is preliminary data.</text>
</comment>
<dbReference type="EMBL" id="LLZS01000001">
    <property type="protein sequence ID" value="KUR73690.1"/>
    <property type="molecule type" value="Genomic_DNA"/>
</dbReference>
<evidence type="ECO:0000313" key="2">
    <source>
        <dbReference type="EMBL" id="KUR73690.1"/>
    </source>
</evidence>
<dbReference type="Pfam" id="PF05050">
    <property type="entry name" value="Methyltransf_21"/>
    <property type="match status" value="1"/>
</dbReference>
<dbReference type="GO" id="GO:0008171">
    <property type="term" value="F:O-methyltransferase activity"/>
    <property type="evidence" value="ECO:0007669"/>
    <property type="project" value="TreeGrafter"/>
</dbReference>
<protein>
    <recommendedName>
        <fullName evidence="1">Methyltransferase FkbM domain-containing protein</fullName>
    </recommendedName>
</protein>
<dbReference type="InterPro" id="IPR006342">
    <property type="entry name" value="FkbM_mtfrase"/>
</dbReference>
<sequence>MSVYRRGLKFGVAAAVEHVGAMRSMPAATVIDVGANIGQFSLMTRGIHPHAMIHAFEPLQAMADTYAKLFRDDKRVALHRYAAGSSASTSELNVSKQPDSSSMLPISDQQSTLFPGTEKAGVEQVRVERIDDVLNVAALAEPILVKLDVQGFELEALKGMPKVLERARWVYLEASFTSLYVGQPLGNEIVVWLNRNGFELTGVYNPSYSPEGTNVQTDLLFTRAAASG</sequence>
<gene>
    <name evidence="2" type="ORF">AQZ52_01605</name>
</gene>